<proteinExistence type="inferred from homology"/>
<evidence type="ECO:0000256" key="5">
    <source>
        <dbReference type="ARBA" id="ARBA00022857"/>
    </source>
</evidence>
<dbReference type="InterPro" id="IPR020946">
    <property type="entry name" value="Flavin_mOase-like"/>
</dbReference>
<keyword evidence="9" id="KW-1185">Reference proteome</keyword>
<dbReference type="OrthoDB" id="5168853at2"/>
<dbReference type="Pfam" id="PF00743">
    <property type="entry name" value="FMO-like"/>
    <property type="match status" value="1"/>
</dbReference>
<keyword evidence="4" id="KW-0274">FAD</keyword>
<dbReference type="Pfam" id="PF13450">
    <property type="entry name" value="NAD_binding_8"/>
    <property type="match status" value="1"/>
</dbReference>
<dbReference type="PANTHER" id="PTHR43872:SF1">
    <property type="entry name" value="MONOOXYGENASE, PUTATIVE (AFU_ORTHOLOGUE AFUA_8G02570)-RELATED"/>
    <property type="match status" value="1"/>
</dbReference>
<evidence type="ECO:0000256" key="2">
    <source>
        <dbReference type="ARBA" id="ARBA00010139"/>
    </source>
</evidence>
<dbReference type="FunFam" id="3.50.50.60:FF:000228">
    <property type="entry name" value="FAD-containing monooxygenase EthA"/>
    <property type="match status" value="1"/>
</dbReference>
<dbReference type="GO" id="GO:0004499">
    <property type="term" value="F:N,N-dimethylaniline monooxygenase activity"/>
    <property type="evidence" value="ECO:0007669"/>
    <property type="project" value="InterPro"/>
</dbReference>
<protein>
    <submittedName>
        <fullName evidence="8">FAD-containing monooxygenase EthA</fullName>
    </submittedName>
</protein>
<dbReference type="RefSeq" id="WP_067030025.1">
    <property type="nucleotide sequence ID" value="NZ_KQ949105.1"/>
</dbReference>
<dbReference type="PANTHER" id="PTHR43872">
    <property type="entry name" value="MONOOXYGENASE, PUTATIVE (AFU_ORTHOLOGUE AFUA_8G02570)-RELATED"/>
    <property type="match status" value="1"/>
</dbReference>
<evidence type="ECO:0000256" key="6">
    <source>
        <dbReference type="ARBA" id="ARBA00023002"/>
    </source>
</evidence>
<evidence type="ECO:0000256" key="3">
    <source>
        <dbReference type="ARBA" id="ARBA00022630"/>
    </source>
</evidence>
<comment type="cofactor">
    <cofactor evidence="1">
        <name>FAD</name>
        <dbReference type="ChEBI" id="CHEBI:57692"/>
    </cofactor>
</comment>
<name>A0A101UT99_9ACTN</name>
<comment type="caution">
    <text evidence="8">The sequence shown here is derived from an EMBL/GenBank/DDBJ whole genome shotgun (WGS) entry which is preliminary data.</text>
</comment>
<organism evidence="8 9">
    <name type="scientific">Streptomyces dysideae</name>
    <dbReference type="NCBI Taxonomy" id="909626"/>
    <lineage>
        <taxon>Bacteria</taxon>
        <taxon>Bacillati</taxon>
        <taxon>Actinomycetota</taxon>
        <taxon>Actinomycetes</taxon>
        <taxon>Kitasatosporales</taxon>
        <taxon>Streptomycetaceae</taxon>
        <taxon>Streptomyces</taxon>
    </lineage>
</organism>
<evidence type="ECO:0000313" key="9">
    <source>
        <dbReference type="Proteomes" id="UP000053260"/>
    </source>
</evidence>
<keyword evidence="3" id="KW-0285">Flavoprotein</keyword>
<dbReference type="EMBL" id="LMXB01000087">
    <property type="protein sequence ID" value="KUO16479.1"/>
    <property type="molecule type" value="Genomic_DNA"/>
</dbReference>
<dbReference type="AlphaFoldDB" id="A0A101UT99"/>
<keyword evidence="7 8" id="KW-0503">Monooxygenase</keyword>
<dbReference type="InterPro" id="IPR036188">
    <property type="entry name" value="FAD/NAD-bd_sf"/>
</dbReference>
<gene>
    <name evidence="8" type="ORF">AQJ91_35845</name>
</gene>
<dbReference type="InterPro" id="IPR051820">
    <property type="entry name" value="FAD-binding_MO"/>
</dbReference>
<evidence type="ECO:0000313" key="8">
    <source>
        <dbReference type="EMBL" id="KUO16479.1"/>
    </source>
</evidence>
<dbReference type="Proteomes" id="UP000053260">
    <property type="component" value="Unassembled WGS sequence"/>
</dbReference>
<dbReference type="SUPFAM" id="SSF51905">
    <property type="entry name" value="FAD/NAD(P)-binding domain"/>
    <property type="match status" value="1"/>
</dbReference>
<sequence length="497" mass="55239">MSAEHLDVLIIGAGLSGIGAAHHLQSAFPYRRYAILEARDALGGTWDLFRYPGIRSDSDLHTFGYEFKPWRDEQSIASADKILAYLRDTAAEHGIDRRIRYRSKVVAASWSSPDARWTVEVERTDTGTRQTLTSTWLFCAGGYYRYDEGYTPHFAGRERFHGPIVHPQHWQTGLDYSGKSVLVIGSGATAVTLVPAMAATAGHVTLLQRTPTYVVPVPARDAVANAMRRLLGAERAHPLIRRKNIAQQQAIWRLCQRYPRAARRIIRWINRTKLPVGYPVDEHFNPPYDPWEQRLCVAPDGDLFRAIRDGTASVVTDHIAAFTERGVLLRSGREIEADIVVTATGLNVQAIGGMALTVDGRPVNLANTVAYKGVMLSGVPNLAYAVGYTNSSWTLKIGLLCEYFCRLLAHLDAHGYRTAVPLPSDPHMPTRPFLDFGAGYVRRVIDELPRQGSRPPWLTSMNYHDDVKLLRHLPVADDELHCSASPAAAPTGAEMNR</sequence>
<reference evidence="8 9" key="1">
    <citation type="submission" date="2015-10" db="EMBL/GenBank/DDBJ databases">
        <title>Draft genome sequence of Streptomyces sp. RV15, isolated from a marine sponge.</title>
        <authorList>
            <person name="Ruckert C."/>
            <person name="Abdelmohsen U.R."/>
            <person name="Winkler A."/>
            <person name="Hentschel U."/>
            <person name="Kalinowski J."/>
            <person name="Kampfer P."/>
            <person name="Glaeser S."/>
        </authorList>
    </citation>
    <scope>NUCLEOTIDE SEQUENCE [LARGE SCALE GENOMIC DNA]</scope>
    <source>
        <strain evidence="8 9">RV15</strain>
    </source>
</reference>
<dbReference type="STRING" id="909626.AQJ91_35845"/>
<dbReference type="GO" id="GO:0050660">
    <property type="term" value="F:flavin adenine dinucleotide binding"/>
    <property type="evidence" value="ECO:0007669"/>
    <property type="project" value="InterPro"/>
</dbReference>
<dbReference type="GO" id="GO:0050661">
    <property type="term" value="F:NADP binding"/>
    <property type="evidence" value="ECO:0007669"/>
    <property type="project" value="InterPro"/>
</dbReference>
<evidence type="ECO:0000256" key="4">
    <source>
        <dbReference type="ARBA" id="ARBA00022827"/>
    </source>
</evidence>
<accession>A0A101UT99</accession>
<dbReference type="Gene3D" id="3.50.50.60">
    <property type="entry name" value="FAD/NAD(P)-binding domain"/>
    <property type="match status" value="2"/>
</dbReference>
<comment type="similarity">
    <text evidence="2">Belongs to the FAD-binding monooxygenase family.</text>
</comment>
<evidence type="ECO:0000256" key="1">
    <source>
        <dbReference type="ARBA" id="ARBA00001974"/>
    </source>
</evidence>
<evidence type="ECO:0000256" key="7">
    <source>
        <dbReference type="ARBA" id="ARBA00023033"/>
    </source>
</evidence>
<keyword evidence="5" id="KW-0521">NADP</keyword>
<keyword evidence="6" id="KW-0560">Oxidoreductase</keyword>